<dbReference type="PANTHER" id="PTHR35738">
    <property type="entry name" value="OS05G0577800 PROTEIN"/>
    <property type="match status" value="1"/>
</dbReference>
<dbReference type="Proteomes" id="UP000008810">
    <property type="component" value="Chromosome 2"/>
</dbReference>
<dbReference type="EnsemblPlants" id="PNT70668">
    <property type="protein sequence ID" value="PNT70668"/>
    <property type="gene ID" value="BRADI_2g15540v3"/>
</dbReference>
<dbReference type="ExpressionAtlas" id="A0A2K2D8Q4">
    <property type="expression patterns" value="baseline and differential"/>
</dbReference>
<protein>
    <submittedName>
        <fullName evidence="1 2">Uncharacterized protein</fullName>
    </submittedName>
</protein>
<evidence type="ECO:0000313" key="3">
    <source>
        <dbReference type="Proteomes" id="UP000008810"/>
    </source>
</evidence>
<dbReference type="OrthoDB" id="648248at2759"/>
<dbReference type="Gramene" id="PNT70668">
    <property type="protein sequence ID" value="PNT70668"/>
    <property type="gene ID" value="BRADI_2g15540v3"/>
</dbReference>
<keyword evidence="3" id="KW-1185">Reference proteome</keyword>
<dbReference type="AlphaFoldDB" id="A0A2K2D8Q4"/>
<proteinExistence type="predicted"/>
<reference evidence="1 2" key="1">
    <citation type="journal article" date="2010" name="Nature">
        <title>Genome sequencing and analysis of the model grass Brachypodium distachyon.</title>
        <authorList>
            <consortium name="International Brachypodium Initiative"/>
        </authorList>
    </citation>
    <scope>NUCLEOTIDE SEQUENCE [LARGE SCALE GENOMIC DNA]</scope>
    <source>
        <strain evidence="1">Bd21</strain>
        <strain evidence="2">cv. Bd21</strain>
    </source>
</reference>
<dbReference type="Gene3D" id="2.40.160.10">
    <property type="entry name" value="Porin"/>
    <property type="match status" value="1"/>
</dbReference>
<gene>
    <name evidence="2" type="primary">LOC100839992</name>
    <name evidence="1" type="ORF">BRADI_2g15540v3</name>
</gene>
<reference evidence="2" key="3">
    <citation type="submission" date="2018-08" db="UniProtKB">
        <authorList>
            <consortium name="EnsemblPlants"/>
        </authorList>
    </citation>
    <scope>IDENTIFICATION</scope>
    <source>
        <strain evidence="2">cv. Bd21</strain>
    </source>
</reference>
<sequence>MGISGSKPHEEWKPEPKPEKVVVPPLFDAPHNAARTRMLVPGYEQAFGKPVLRGLFEDYFDLAGSVKAGVVLKLLEDPHFDLSANVSSPMSPAGGEAQLRLQSEDNPDTFVDFLVSTSKLKMKLRSSVYSPMYGIGAFGALPLHPENSMGSEEYGILGLRYDSENLSIGATFVPSTCNSSNEVPYGAWLVGRIGGLSAGAQYKPLGGSNHRMPFEDLNNWNFAVSYGLGSTSLLSPSFNFSLELLRDTQLIASFYRHQVVQRKVKLWGEGDKITNYIDFGLELETRVDKDKPTDNADNSSLQLAANWQANKNFLIKGKLGPSKSSVALAFTSWWKPMFTFSVTAVNDHSKDTRAYGFGIHVNDLVKEPMF</sequence>
<evidence type="ECO:0000313" key="1">
    <source>
        <dbReference type="EMBL" id="PNT70668.1"/>
    </source>
</evidence>
<name>A0A2K2D8Q4_BRADI</name>
<reference evidence="1" key="2">
    <citation type="submission" date="2017-06" db="EMBL/GenBank/DDBJ databases">
        <title>WGS assembly of Brachypodium distachyon.</title>
        <authorList>
            <consortium name="The International Brachypodium Initiative"/>
            <person name="Lucas S."/>
            <person name="Harmon-Smith M."/>
            <person name="Lail K."/>
            <person name="Tice H."/>
            <person name="Grimwood J."/>
            <person name="Bruce D."/>
            <person name="Barry K."/>
            <person name="Shu S."/>
            <person name="Lindquist E."/>
            <person name="Wang M."/>
            <person name="Pitluck S."/>
            <person name="Vogel J.P."/>
            <person name="Garvin D.F."/>
            <person name="Mockler T.C."/>
            <person name="Schmutz J."/>
            <person name="Rokhsar D."/>
            <person name="Bevan M.W."/>
        </authorList>
    </citation>
    <scope>NUCLEOTIDE SEQUENCE</scope>
    <source>
        <strain evidence="1">Bd21</strain>
    </source>
</reference>
<dbReference type="RefSeq" id="XP_024315906.1">
    <property type="nucleotide sequence ID" value="XM_024460138.1"/>
</dbReference>
<dbReference type="InterPro" id="IPR023614">
    <property type="entry name" value="Porin_dom_sf"/>
</dbReference>
<organism evidence="1">
    <name type="scientific">Brachypodium distachyon</name>
    <name type="common">Purple false brome</name>
    <name type="synonym">Trachynia distachya</name>
    <dbReference type="NCBI Taxonomy" id="15368"/>
    <lineage>
        <taxon>Eukaryota</taxon>
        <taxon>Viridiplantae</taxon>
        <taxon>Streptophyta</taxon>
        <taxon>Embryophyta</taxon>
        <taxon>Tracheophyta</taxon>
        <taxon>Spermatophyta</taxon>
        <taxon>Magnoliopsida</taxon>
        <taxon>Liliopsida</taxon>
        <taxon>Poales</taxon>
        <taxon>Poaceae</taxon>
        <taxon>BOP clade</taxon>
        <taxon>Pooideae</taxon>
        <taxon>Stipodae</taxon>
        <taxon>Brachypodieae</taxon>
        <taxon>Brachypodium</taxon>
    </lineage>
</organism>
<dbReference type="EMBL" id="CM000881">
    <property type="protein sequence ID" value="PNT70668.1"/>
    <property type="molecule type" value="Genomic_DNA"/>
</dbReference>
<accession>A0A2K2D8Q4</accession>
<dbReference type="STRING" id="15368.A0A2K2D8Q4"/>
<dbReference type="PANTHER" id="PTHR35738:SF4">
    <property type="entry name" value="BACTERIAL SURFACE ANTIGEN (D15) DOMAIN-CONTAINING PROTEIN"/>
    <property type="match status" value="1"/>
</dbReference>
<dbReference type="GeneID" id="100839992"/>
<evidence type="ECO:0000313" key="2">
    <source>
        <dbReference type="EnsemblPlants" id="PNT70668"/>
    </source>
</evidence>